<evidence type="ECO:0000313" key="3">
    <source>
        <dbReference type="EnsemblPlants" id="Zm00001eb138970_P003"/>
    </source>
</evidence>
<dbReference type="EnsemblPlants" id="Zm00001eb138970_T003">
    <property type="protein sequence ID" value="Zm00001eb138970_P003"/>
    <property type="gene ID" value="Zm00001eb138970"/>
</dbReference>
<proteinExistence type="evidence at protein level"/>
<evidence type="ECO:0000256" key="1">
    <source>
        <dbReference type="SAM" id="MobiDB-lite"/>
    </source>
</evidence>
<reference evidence="4" key="1">
    <citation type="submission" date="2015-12" db="EMBL/GenBank/DDBJ databases">
        <title>Update maize B73 reference genome by single molecule sequencing technologies.</title>
        <authorList>
            <consortium name="Maize Genome Sequencing Project"/>
            <person name="Ware D."/>
        </authorList>
    </citation>
    <scope>NUCLEOTIDE SEQUENCE [LARGE SCALE GENOMIC DNA]</scope>
    <source>
        <strain evidence="4">cv. B73</strain>
    </source>
</reference>
<dbReference type="Gramene" id="Zm00001eb138970_T003">
    <property type="protein sequence ID" value="Zm00001eb138970_P003"/>
    <property type="gene ID" value="Zm00001eb138970"/>
</dbReference>
<reference evidence="3" key="3">
    <citation type="submission" date="2021-05" db="UniProtKB">
        <authorList>
            <consortium name="EnsemblPlants"/>
        </authorList>
    </citation>
    <scope>IDENTIFICATION</scope>
    <source>
        <strain evidence="3">cv. B73</strain>
    </source>
</reference>
<dbReference type="InterPro" id="IPR038588">
    <property type="entry name" value="XS_domain_sf"/>
</dbReference>
<name>A0A804N6L7_MAIZE</name>
<sequence length="256" mass="28026">MRHGGGGRGGGGKRGRGRGAGSGRRDARPGNDSYRGDRARKFLDLDALLSHAYDTCKAGLKTKHLGFHKALCVLMGWNWHVAPDTSKSHHSIPSEEVNAMRGDLMLWPPVVVIHNSSTGHEAKDTDAKIVSIEEIEGVLADIGVAHEKARVSHGRSANQSVFLVKFQPTISGFQEAMRVHTHFSTRNHGKEEFQLMKGSKGKKAASTDSLEELLYAHIGVVEDLGLLDEGTKKRCKVMRKKEIEANAEATLNLEVY</sequence>
<dbReference type="Pfam" id="PF03468">
    <property type="entry name" value="XS"/>
    <property type="match status" value="1"/>
</dbReference>
<dbReference type="Proteomes" id="UP000007305">
    <property type="component" value="Chromosome 3"/>
</dbReference>
<dbReference type="OrthoDB" id="777694at2759"/>
<evidence type="ECO:0000259" key="2">
    <source>
        <dbReference type="Pfam" id="PF03468"/>
    </source>
</evidence>
<feature type="domain" description="XS" evidence="2">
    <location>
        <begin position="103"/>
        <end position="223"/>
    </location>
</feature>
<dbReference type="PANTHER" id="PTHR46619">
    <property type="entry name" value="RNA RECOGNITION MOTIF XS DOMAIN PROTEIN-RELATED"/>
    <property type="match status" value="1"/>
</dbReference>
<evidence type="ECO:0000313" key="4">
    <source>
        <dbReference type="Proteomes" id="UP000007305"/>
    </source>
</evidence>
<accession>A0A804N6L7</accession>
<dbReference type="PANTHER" id="PTHR46619:SF2">
    <property type="entry name" value="XS DOMAIN PROTEIN"/>
    <property type="match status" value="1"/>
</dbReference>
<organism evidence="3 4">
    <name type="scientific">Zea mays</name>
    <name type="common">Maize</name>
    <dbReference type="NCBI Taxonomy" id="4577"/>
    <lineage>
        <taxon>Eukaryota</taxon>
        <taxon>Viridiplantae</taxon>
        <taxon>Streptophyta</taxon>
        <taxon>Embryophyta</taxon>
        <taxon>Tracheophyta</taxon>
        <taxon>Spermatophyta</taxon>
        <taxon>Magnoliopsida</taxon>
        <taxon>Liliopsida</taxon>
        <taxon>Poales</taxon>
        <taxon>Poaceae</taxon>
        <taxon>PACMAD clade</taxon>
        <taxon>Panicoideae</taxon>
        <taxon>Andropogonodae</taxon>
        <taxon>Andropogoneae</taxon>
        <taxon>Tripsacinae</taxon>
        <taxon>Zea</taxon>
    </lineage>
</organism>
<keyword evidence="4" id="KW-1185">Reference proteome</keyword>
<feature type="region of interest" description="Disordered" evidence="1">
    <location>
        <begin position="1"/>
        <end position="35"/>
    </location>
</feature>
<evidence type="ECO:0007829" key="5">
    <source>
        <dbReference type="PeptideAtlas" id="A0A804N6L7"/>
    </source>
</evidence>
<dbReference type="AlphaFoldDB" id="A0A804N6L7"/>
<protein>
    <recommendedName>
        <fullName evidence="2">XS domain-containing protein</fullName>
    </recommendedName>
</protein>
<dbReference type="GO" id="GO:0031047">
    <property type="term" value="P:regulatory ncRNA-mediated gene silencing"/>
    <property type="evidence" value="ECO:0007669"/>
    <property type="project" value="InterPro"/>
</dbReference>
<keyword evidence="5" id="KW-1267">Proteomics identification</keyword>
<reference evidence="3" key="2">
    <citation type="submission" date="2019-07" db="EMBL/GenBank/DDBJ databases">
        <authorList>
            <person name="Seetharam A."/>
            <person name="Woodhouse M."/>
            <person name="Cannon E."/>
        </authorList>
    </citation>
    <scope>NUCLEOTIDE SEQUENCE [LARGE SCALE GENOMIC DNA]</scope>
    <source>
        <strain evidence="3">cv. B73</strain>
    </source>
</reference>
<feature type="compositionally biased region" description="Basic residues" evidence="1">
    <location>
        <begin position="1"/>
        <end position="17"/>
    </location>
</feature>
<dbReference type="Gene3D" id="3.30.70.2890">
    <property type="entry name" value="XS domain"/>
    <property type="match status" value="1"/>
</dbReference>
<dbReference type="InterPro" id="IPR005380">
    <property type="entry name" value="XS_domain"/>
</dbReference>
<feature type="compositionally biased region" description="Basic and acidic residues" evidence="1">
    <location>
        <begin position="23"/>
        <end position="35"/>
    </location>
</feature>
<gene>
    <name evidence="3" type="primary">LOC103652225</name>
</gene>